<comment type="similarity">
    <text evidence="1">Belongs to the myoviridae tail sheath protein family.</text>
</comment>
<dbReference type="Proteomes" id="UP000193396">
    <property type="component" value="Unassembled WGS sequence"/>
</dbReference>
<comment type="caution">
    <text evidence="4">The sequence shown here is derived from an EMBL/GenBank/DDBJ whole genome shotgun (WGS) entry which is preliminary data.</text>
</comment>
<dbReference type="Pfam" id="PF17482">
    <property type="entry name" value="Phage_sheath_1C"/>
    <property type="match status" value="1"/>
</dbReference>
<dbReference type="STRING" id="1293890.TALK_04675"/>
<keyword evidence="5" id="KW-1185">Reference proteome</keyword>
<feature type="domain" description="Tail sheath protein C-terminal" evidence="3">
    <location>
        <begin position="377"/>
        <end position="490"/>
    </location>
</feature>
<feature type="domain" description="Tail sheath protein subtilisin-like" evidence="2">
    <location>
        <begin position="207"/>
        <end position="368"/>
    </location>
</feature>
<reference evidence="4 5" key="1">
    <citation type="submission" date="2014-03" db="EMBL/GenBank/DDBJ databases">
        <title>The draft genome sequence of Thalassospira alkalitolerans JCM 18968.</title>
        <authorList>
            <person name="Lai Q."/>
            <person name="Shao Z."/>
        </authorList>
    </citation>
    <scope>NUCLEOTIDE SEQUENCE [LARGE SCALE GENOMIC DNA]</scope>
    <source>
        <strain evidence="4 5">JCM 18968</strain>
    </source>
</reference>
<dbReference type="Pfam" id="PF04984">
    <property type="entry name" value="Phage_sheath_1"/>
    <property type="match status" value="1"/>
</dbReference>
<organism evidence="4 5">
    <name type="scientific">Thalassospira alkalitolerans</name>
    <dbReference type="NCBI Taxonomy" id="1293890"/>
    <lineage>
        <taxon>Bacteria</taxon>
        <taxon>Pseudomonadati</taxon>
        <taxon>Pseudomonadota</taxon>
        <taxon>Alphaproteobacteria</taxon>
        <taxon>Rhodospirillales</taxon>
        <taxon>Thalassospiraceae</taxon>
        <taxon>Thalassospira</taxon>
    </lineage>
</organism>
<dbReference type="InterPro" id="IPR020287">
    <property type="entry name" value="Tail_sheath_C"/>
</dbReference>
<dbReference type="InterPro" id="IPR035089">
    <property type="entry name" value="Phage_sheath_subtilisin"/>
</dbReference>
<evidence type="ECO:0008006" key="6">
    <source>
        <dbReference type="Google" id="ProtNLM"/>
    </source>
</evidence>
<evidence type="ECO:0000313" key="5">
    <source>
        <dbReference type="Proteomes" id="UP000193396"/>
    </source>
</evidence>
<sequence>MADISFNAIPLDIWRPGIYVEIDPTLALNGLPVFKQRTVMFGQLGTDAEAVAGSIYDVITKSEASVLFGTDSMLVGMVECFRLQNPYQELLVVPLAELEAGVAAKVTRTFAGSATRSSTQQFYINNKRYQLGIASAEDADSVAGRLATVLNNDPSCPVEATVDGADLTLTCKWKGETGNDIVFRTRHYNTDQNTPGLTFGTGVFATGAGNPDMTAAIDALDDLTQYQGFVSPFTDETNMTALRAELDLRWGPLSGLDGRVFAAKRAGVAQMGTYANSQNSQNGIVMDTTADALSAPWDWAASTAGAVMYYGSIDPARPFQTLELKDIMGAPEGKRRIGAENELLLSSGVSTHTIGNDGKVHIERMVTTYSENATGAEDTAYKSINTVMIMSYYRRSVINRFKLKYPRHKLALSGHPAAGRSSNIITPETGTAEFLAHYQAMVEAGLMDDFDGYKADIIANKNSQKRGRLDVFDQPRPIDQFHQLAVRSAFRLI</sequence>
<evidence type="ECO:0000259" key="2">
    <source>
        <dbReference type="Pfam" id="PF04984"/>
    </source>
</evidence>
<evidence type="ECO:0000313" key="4">
    <source>
        <dbReference type="EMBL" id="OSQ49622.1"/>
    </source>
</evidence>
<evidence type="ECO:0000256" key="1">
    <source>
        <dbReference type="ARBA" id="ARBA00008005"/>
    </source>
</evidence>
<accession>A0A1Y2LH16</accession>
<protein>
    <recommendedName>
        <fullName evidence="6">Tail protein</fullName>
    </recommendedName>
</protein>
<dbReference type="EMBL" id="JFKB01000002">
    <property type="protein sequence ID" value="OSQ49622.1"/>
    <property type="molecule type" value="Genomic_DNA"/>
</dbReference>
<proteinExistence type="inferred from homology"/>
<gene>
    <name evidence="4" type="ORF">TALK_04675</name>
</gene>
<name>A0A1Y2LH16_9PROT</name>
<dbReference type="OrthoDB" id="5442644at2"/>
<evidence type="ECO:0000259" key="3">
    <source>
        <dbReference type="Pfam" id="PF17482"/>
    </source>
</evidence>
<dbReference type="RefSeq" id="WP_085616328.1">
    <property type="nucleotide sequence ID" value="NZ_JFKB01000002.1"/>
</dbReference>
<dbReference type="AlphaFoldDB" id="A0A1Y2LH16"/>